<keyword evidence="4" id="KW-1185">Reference proteome</keyword>
<feature type="transmembrane region" description="Helical" evidence="1">
    <location>
        <begin position="550"/>
        <end position="578"/>
    </location>
</feature>
<protein>
    <submittedName>
        <fullName evidence="3">Putative phage tail tape measure protein</fullName>
    </submittedName>
</protein>
<evidence type="ECO:0000259" key="2">
    <source>
        <dbReference type="Pfam" id="PF20155"/>
    </source>
</evidence>
<feature type="domain" description="Tape measure protein N-terminal" evidence="2">
    <location>
        <begin position="180"/>
        <end position="347"/>
    </location>
</feature>
<evidence type="ECO:0000256" key="1">
    <source>
        <dbReference type="SAM" id="Phobius"/>
    </source>
</evidence>
<dbReference type="NCBIfam" id="TIGR02675">
    <property type="entry name" value="tape_meas_nterm"/>
    <property type="match status" value="1"/>
</dbReference>
<feature type="transmembrane region" description="Helical" evidence="1">
    <location>
        <begin position="397"/>
        <end position="418"/>
    </location>
</feature>
<organism evidence="3 4">
    <name type="scientific">Weissella ceti</name>
    <dbReference type="NCBI Taxonomy" id="759620"/>
    <lineage>
        <taxon>Bacteria</taxon>
        <taxon>Bacillati</taxon>
        <taxon>Bacillota</taxon>
        <taxon>Bacilli</taxon>
        <taxon>Lactobacillales</taxon>
        <taxon>Lactobacillaceae</taxon>
        <taxon>Weissella</taxon>
    </lineage>
</organism>
<dbReference type="RefSeq" id="WP_038536219.1">
    <property type="nucleotide sequence ID" value="NZ_CP009223.1"/>
</dbReference>
<keyword evidence="1" id="KW-0472">Membrane</keyword>
<dbReference type="EMBL" id="CP009223">
    <property type="protein sequence ID" value="AIM63062.1"/>
    <property type="molecule type" value="Genomic_DNA"/>
</dbReference>
<accession>A0A088GLD1</accession>
<gene>
    <name evidence="3" type="ORF">WS74_0810</name>
</gene>
<name>A0A088GLD1_9LACO</name>
<feature type="transmembrane region" description="Helical" evidence="1">
    <location>
        <begin position="605"/>
        <end position="628"/>
    </location>
</feature>
<evidence type="ECO:0000313" key="3">
    <source>
        <dbReference type="EMBL" id="AIM63062.1"/>
    </source>
</evidence>
<feature type="transmembrane region" description="Helical" evidence="1">
    <location>
        <begin position="499"/>
        <end position="518"/>
    </location>
</feature>
<proteinExistence type="predicted"/>
<keyword evidence="1" id="KW-1133">Transmembrane helix</keyword>
<sequence>MASEIFTLFGSIGLKGANNVTSELAQVDKAGAKTGSNMDKNSQQTGRSATSLAGRVGQTYTNMAGHVSKFAQSSAQNLGRVGANMQKTGQSMMQFGSVGKVALGAVGISAGGMGIAVASGMKRLDALNQANMIFQSFNAAGDKSFGGVTKAASDMTKGTTMSIGDFGKSVDKYVKKGVPEAAAIATTSLNAFTKGTSVGMTDAATSTAKFNSVGMDLKQSTNTFKDMTKVLAGTGHATTEHMGRASDAISQMAAAGKVDLGAMNQLMVSMPDSLKMLAESNNMSIGDMRKAITDGKVSYEDFAKAMTGRAEEVDKAFEKQGGVMAQTGKSFEGTIGNLKSAVARFGATILESIGQENITSAIGNIGKKLDELGTKVGPVIKDFAEFSIKAWDMIKPFVPMIASFVAASAGMYAMGSVLDKVGGLFTVFSRNPILTMLTLLAALFIKNYTQSETFRNTVNGLVSVFGNVMTILSPVINLLGSFVGWLANGGGAATVLRTGLMAAVGAFTAFMAIGKLVTMIQGFKTAIMASTAVTKTWELATKAAAVAQKLLNLALATGPVGLIITAITALVGVLIWFFTQTETGRNIWQGFMDWLVGAWEGTKNFFVGLWDGIVGIFNAAVGFVGDILSSKWGQILLFIINPFMGIINAVIQNWDAIKQAFDTAVGAISDFMQSSWDVIKSIVETVMNAIKSVIDTVWNNINTVITTTMNVIKSVVTTVWNVMKTVITTVANAIKSVVDKVWNGIKSTTTSVFNAVKSVITTVWNAIKSVITNVVNGVKSVVTSVWNVIKNTTSNVFNAVKSVVTSVWNAIKGAVEKPVNAIKSAVSNGWNAVKTTTSNLFNGVKNTVTSIWNGIWDTIKGVVDKIKGAFNFNLKFPEVKIPHIPMPHFNISGSFNPLKGQIPSVGIDWYAKGGIMTKPTIFGMNGNAMMGGGEAGKEAVLPLNDKTLGGIGAGIADQMKGNNQSTGEATTVFSGDININISGVDPNGITPSVLKQIQDAVEEGITRKQNARSRTIGGFA</sequence>
<dbReference type="InterPro" id="IPR016024">
    <property type="entry name" value="ARM-type_fold"/>
</dbReference>
<dbReference type="InterPro" id="IPR013491">
    <property type="entry name" value="Tape_meas_N"/>
</dbReference>
<dbReference type="AlphaFoldDB" id="A0A088GLD1"/>
<feature type="transmembrane region" description="Helical" evidence="1">
    <location>
        <begin position="635"/>
        <end position="654"/>
    </location>
</feature>
<dbReference type="KEGG" id="wct:WS74_0810"/>
<evidence type="ECO:0000313" key="4">
    <source>
        <dbReference type="Proteomes" id="UP000029079"/>
    </source>
</evidence>
<dbReference type="Proteomes" id="UP000029079">
    <property type="component" value="Chromosome"/>
</dbReference>
<reference evidence="4" key="2">
    <citation type="submission" date="2014-08" db="EMBL/GenBank/DDBJ databases">
        <title>Complete genome of Weissella ceti strain WS74 isolated from diseased rainbow trout in Brazil.</title>
        <authorList>
            <person name="Figueiredo H.C.P."/>
            <person name="Leal C.A.G."/>
            <person name="Pereira F.L."/>
            <person name="Soares S.C."/>
            <person name="Dorella F.A."/>
            <person name="Carvalho A.F."/>
            <person name="Azevedo V.A.C."/>
        </authorList>
    </citation>
    <scope>NUCLEOTIDE SEQUENCE [LARGE SCALE GENOMIC DNA]</scope>
    <source>
        <strain evidence="4">WS74</strain>
    </source>
</reference>
<dbReference type="Gene3D" id="1.20.120.20">
    <property type="entry name" value="Apolipoprotein"/>
    <property type="match status" value="2"/>
</dbReference>
<feature type="transmembrane region" description="Helical" evidence="1">
    <location>
        <begin position="424"/>
        <end position="445"/>
    </location>
</feature>
<reference evidence="3 4" key="1">
    <citation type="journal article" date="2014" name="Genome Announc.">
        <title>Complete Genome Sequences of Fish Pathogenic Weissella ceti Strains WS74 and WS105.</title>
        <authorList>
            <person name="Figueiredo H.C."/>
            <person name="Leal C.A."/>
            <person name="Dorella F.A."/>
            <person name="Carvalho A.F."/>
            <person name="Soares S.C."/>
            <person name="Pereira F.L."/>
            <person name="Azevedo V.A."/>
        </authorList>
    </citation>
    <scope>NUCLEOTIDE SEQUENCE [LARGE SCALE GENOMIC DNA]</scope>
    <source>
        <strain evidence="3 4">WS74</strain>
    </source>
</reference>
<dbReference type="STRING" id="759620.WS105_0609"/>
<dbReference type="SUPFAM" id="SSF48371">
    <property type="entry name" value="ARM repeat"/>
    <property type="match status" value="1"/>
</dbReference>
<feature type="transmembrane region" description="Helical" evidence="1">
    <location>
        <begin position="457"/>
        <end position="487"/>
    </location>
</feature>
<keyword evidence="1" id="KW-0812">Transmembrane</keyword>
<dbReference type="Pfam" id="PF20155">
    <property type="entry name" value="TMP_3"/>
    <property type="match status" value="1"/>
</dbReference>